<dbReference type="EMBL" id="SEOQ01001135">
    <property type="protein sequence ID" value="TFY53560.1"/>
    <property type="molecule type" value="Genomic_DNA"/>
</dbReference>
<reference evidence="1 2" key="1">
    <citation type="submission" date="2019-02" db="EMBL/GenBank/DDBJ databases">
        <title>Genome sequencing of the rare red list fungi Dentipellis fragilis.</title>
        <authorList>
            <person name="Buettner E."/>
            <person name="Kellner H."/>
        </authorList>
    </citation>
    <scope>NUCLEOTIDE SEQUENCE [LARGE SCALE GENOMIC DNA]</scope>
    <source>
        <strain evidence="1 2">DSM 105465</strain>
    </source>
</reference>
<proteinExistence type="predicted"/>
<comment type="caution">
    <text evidence="1">The sequence shown here is derived from an EMBL/GenBank/DDBJ whole genome shotgun (WGS) entry which is preliminary data.</text>
</comment>
<gene>
    <name evidence="1" type="ORF">EVG20_g10061</name>
</gene>
<name>A0A4Y9XTU9_9AGAM</name>
<dbReference type="AlphaFoldDB" id="A0A4Y9XTU9"/>
<protein>
    <submittedName>
        <fullName evidence="1">Uncharacterized protein</fullName>
    </submittedName>
</protein>
<evidence type="ECO:0000313" key="1">
    <source>
        <dbReference type="EMBL" id="TFY53560.1"/>
    </source>
</evidence>
<evidence type="ECO:0000313" key="2">
    <source>
        <dbReference type="Proteomes" id="UP000298327"/>
    </source>
</evidence>
<organism evidence="1 2">
    <name type="scientific">Dentipellis fragilis</name>
    <dbReference type="NCBI Taxonomy" id="205917"/>
    <lineage>
        <taxon>Eukaryota</taxon>
        <taxon>Fungi</taxon>
        <taxon>Dikarya</taxon>
        <taxon>Basidiomycota</taxon>
        <taxon>Agaricomycotina</taxon>
        <taxon>Agaricomycetes</taxon>
        <taxon>Russulales</taxon>
        <taxon>Hericiaceae</taxon>
        <taxon>Dentipellis</taxon>
    </lineage>
</organism>
<accession>A0A4Y9XTU9</accession>
<keyword evidence="2" id="KW-1185">Reference proteome</keyword>
<sequence length="181" mass="19480">MGAACGCSSLVGFLAPAALLLAALSLILRIRVDISRATTGAARASCPHPRVDAPLNLTRCVLYSLHEYVCCIACMVSLSTERLGHRSASPSPTNPLALPTTPHCTCTLCTPQFLPALLSAHHILPLSHTSTHICIPTPPHMLAVSSEYRLVAVGATVDVEHGLPTRRPVGMQFWGWERERW</sequence>
<dbReference type="Proteomes" id="UP000298327">
    <property type="component" value="Unassembled WGS sequence"/>
</dbReference>